<proteinExistence type="predicted"/>
<gene>
    <name evidence="1" type="ORF">BP00DRAFT_444654</name>
</gene>
<organism evidence="1 2">
    <name type="scientific">Aspergillus indologenus CBS 114.80</name>
    <dbReference type="NCBI Taxonomy" id="1450541"/>
    <lineage>
        <taxon>Eukaryota</taxon>
        <taxon>Fungi</taxon>
        <taxon>Dikarya</taxon>
        <taxon>Ascomycota</taxon>
        <taxon>Pezizomycotina</taxon>
        <taxon>Eurotiomycetes</taxon>
        <taxon>Eurotiomycetidae</taxon>
        <taxon>Eurotiales</taxon>
        <taxon>Aspergillaceae</taxon>
        <taxon>Aspergillus</taxon>
        <taxon>Aspergillus subgen. Circumdati</taxon>
    </lineage>
</organism>
<accession>A0A2V5I9B9</accession>
<evidence type="ECO:0000313" key="2">
    <source>
        <dbReference type="Proteomes" id="UP000248817"/>
    </source>
</evidence>
<name>A0A2V5I9B9_9EURO</name>
<protein>
    <submittedName>
        <fullName evidence="1">Uncharacterized protein</fullName>
    </submittedName>
</protein>
<keyword evidence="2" id="KW-1185">Reference proteome</keyword>
<sequence length="260" mass="29296">MASRICGSRFYVGEKGDPRREATIGGIISLYGTFYGLTVLRPFLADPDQQVMFMEQKAPVAEQEAEEGLWAPISSYEEAGHSPLYSSNMRTCPFFAFEAYDYQTDRRIGAVPDLPGLFAADPRFWHLKGNWALVRLDDQELFLNEDTTSLQSISKCSVPAGRLRVAINHRPLRLQSRKLTVLDMPPVGRMYTLSMPGHPVDSGAWIVDMGSMSVFAVMVGCHHGKTYARPAFEVFGELFKRFWEEPPMITMKLPSEQESD</sequence>
<evidence type="ECO:0000313" key="1">
    <source>
        <dbReference type="EMBL" id="PYI33378.1"/>
    </source>
</evidence>
<dbReference type="EMBL" id="KZ825484">
    <property type="protein sequence ID" value="PYI33378.1"/>
    <property type="molecule type" value="Genomic_DNA"/>
</dbReference>
<dbReference type="AlphaFoldDB" id="A0A2V5I9B9"/>
<reference evidence="1 2" key="1">
    <citation type="submission" date="2018-02" db="EMBL/GenBank/DDBJ databases">
        <title>The genomes of Aspergillus section Nigri reveals drivers in fungal speciation.</title>
        <authorList>
            <consortium name="DOE Joint Genome Institute"/>
            <person name="Vesth T.C."/>
            <person name="Nybo J."/>
            <person name="Theobald S."/>
            <person name="Brandl J."/>
            <person name="Frisvad J.C."/>
            <person name="Nielsen K.F."/>
            <person name="Lyhne E.K."/>
            <person name="Kogle M.E."/>
            <person name="Kuo A."/>
            <person name="Riley R."/>
            <person name="Clum A."/>
            <person name="Nolan M."/>
            <person name="Lipzen A."/>
            <person name="Salamov A."/>
            <person name="Henrissat B."/>
            <person name="Wiebenga A."/>
            <person name="De vries R.P."/>
            <person name="Grigoriev I.V."/>
            <person name="Mortensen U.H."/>
            <person name="Andersen M.R."/>
            <person name="Baker S.E."/>
        </authorList>
    </citation>
    <scope>NUCLEOTIDE SEQUENCE [LARGE SCALE GENOMIC DNA]</scope>
    <source>
        <strain evidence="1 2">CBS 114.80</strain>
    </source>
</reference>
<dbReference type="Proteomes" id="UP000248817">
    <property type="component" value="Unassembled WGS sequence"/>
</dbReference>